<keyword evidence="1" id="KW-0560">Oxidoreductase</keyword>
<accession>A0ABT4VSS1</accession>
<dbReference type="Gene3D" id="3.50.50.60">
    <property type="entry name" value="FAD/NAD(P)-binding domain"/>
    <property type="match status" value="2"/>
</dbReference>
<keyword evidence="3" id="KW-1185">Reference proteome</keyword>
<dbReference type="PANTHER" id="PTHR43539">
    <property type="entry name" value="FLAVIN-BINDING MONOOXYGENASE-LIKE PROTEIN (AFU_ORTHOLOGUE AFUA_4G09220)"/>
    <property type="match status" value="1"/>
</dbReference>
<dbReference type="SUPFAM" id="SSF51905">
    <property type="entry name" value="FAD/NAD(P)-binding domain"/>
    <property type="match status" value="2"/>
</dbReference>
<name>A0ABT4VSS1_9HYPH</name>
<evidence type="ECO:0000313" key="2">
    <source>
        <dbReference type="EMBL" id="MDA4847721.1"/>
    </source>
</evidence>
<gene>
    <name evidence="2" type="ORF">OOZ53_20340</name>
</gene>
<dbReference type="PRINTS" id="PR00411">
    <property type="entry name" value="PNDRDTASEI"/>
</dbReference>
<protein>
    <submittedName>
        <fullName evidence="2">NAD(P)-binding domain-containing protein</fullName>
    </submittedName>
</protein>
<dbReference type="InterPro" id="IPR036188">
    <property type="entry name" value="FAD/NAD-bd_sf"/>
</dbReference>
<dbReference type="Proteomes" id="UP001148313">
    <property type="component" value="Unassembled WGS sequence"/>
</dbReference>
<dbReference type="PANTHER" id="PTHR43539:SF78">
    <property type="entry name" value="FLAVIN-CONTAINING MONOOXYGENASE"/>
    <property type="match status" value="1"/>
</dbReference>
<dbReference type="Pfam" id="PF13738">
    <property type="entry name" value="Pyr_redox_3"/>
    <property type="match status" value="1"/>
</dbReference>
<reference evidence="2" key="1">
    <citation type="submission" date="2022-11" db="EMBL/GenBank/DDBJ databases">
        <title>Hoeflea poritis sp. nov., isolated from scleractinian coral Porites lutea.</title>
        <authorList>
            <person name="Zhang G."/>
            <person name="Wei Q."/>
            <person name="Cai L."/>
        </authorList>
    </citation>
    <scope>NUCLEOTIDE SEQUENCE</scope>
    <source>
        <strain evidence="2">E7-10</strain>
    </source>
</reference>
<dbReference type="InterPro" id="IPR050982">
    <property type="entry name" value="Auxin_biosynth/cation_transpt"/>
</dbReference>
<sequence length="415" mass="45728">MNKVTTVIIGAGQSGLAMSQQLTQRSIDHVLLERGDIANSWRTERWDSLRLLTPNWQSRLPGYRYSGPDPDGYMDMPEVIRFLDGYGKHIDAPVETQTKVGSVRQNDGGYRVETDRGTWQCRSVVVATGACNIANVPPLAQQLPSGIDSVTPMQYRNPGQLADGRVLVVGASATGMQLAREIRRSGRDVIMAAGEHVRVPRTYRGHDIKWWMDQCGLLDLRYDEVDDIRRARRVPSLQLAGSPDRATLDINALAEMDIEIVGRLAGLNGGKLLFSGALGNVCALADLKMNRLLDTIDQWVDEHAPDSTTQAPYRFKTTRISSSPRLAIDAARDGVKTIVWATGYRPDHSWLDVPVFDRKGRLQHDGGVTGAPGLYFMGLPFLRRRKSSLIDGAGADALDLADHLQSFLADRSLAA</sequence>
<dbReference type="RefSeq" id="WP_271091559.1">
    <property type="nucleotide sequence ID" value="NZ_JAPJZH010000015.1"/>
</dbReference>
<proteinExistence type="predicted"/>
<organism evidence="2 3">
    <name type="scientific">Hoeflea poritis</name>
    <dbReference type="NCBI Taxonomy" id="2993659"/>
    <lineage>
        <taxon>Bacteria</taxon>
        <taxon>Pseudomonadati</taxon>
        <taxon>Pseudomonadota</taxon>
        <taxon>Alphaproteobacteria</taxon>
        <taxon>Hyphomicrobiales</taxon>
        <taxon>Rhizobiaceae</taxon>
        <taxon>Hoeflea</taxon>
    </lineage>
</organism>
<dbReference type="EMBL" id="JAPJZH010000015">
    <property type="protein sequence ID" value="MDA4847721.1"/>
    <property type="molecule type" value="Genomic_DNA"/>
</dbReference>
<evidence type="ECO:0000256" key="1">
    <source>
        <dbReference type="ARBA" id="ARBA00023002"/>
    </source>
</evidence>
<evidence type="ECO:0000313" key="3">
    <source>
        <dbReference type="Proteomes" id="UP001148313"/>
    </source>
</evidence>
<comment type="caution">
    <text evidence="2">The sequence shown here is derived from an EMBL/GenBank/DDBJ whole genome shotgun (WGS) entry which is preliminary data.</text>
</comment>